<keyword evidence="4 5" id="KW-0472">Membrane</keyword>
<name>A0A495BAQ8_VOGIN</name>
<reference evidence="7 8" key="1">
    <citation type="submission" date="2018-10" db="EMBL/GenBank/DDBJ databases">
        <title>Genomic Encyclopedia of Type Strains, Phase IV (KMG-IV): sequencing the most valuable type-strain genomes for metagenomic binning, comparative biology and taxonomic classification.</title>
        <authorList>
            <person name="Goeker M."/>
        </authorList>
    </citation>
    <scope>NUCLEOTIDE SEQUENCE [LARGE SCALE GENOMIC DNA]</scope>
    <source>
        <strain evidence="7 8">DSM 3303</strain>
    </source>
</reference>
<protein>
    <submittedName>
        <fullName evidence="7">Uncharacterized protein DUF1232</fullName>
    </submittedName>
</protein>
<sequence length="125" mass="13916">MSLLATARRWAHQLKRDVVTVYFAARHPATPRWLRLLALLVAAYALSPIDLIPDFVPLLGYVDDLLLLPLGLLLVLRCLPPAVLAACREQAAQLLTRPRSRRAAVVIAGLWLGSALALAWYCWPR</sequence>
<feature type="transmembrane region" description="Helical" evidence="5">
    <location>
        <begin position="65"/>
        <end position="87"/>
    </location>
</feature>
<feature type="domain" description="DUF1232" evidence="6">
    <location>
        <begin position="35"/>
        <end position="70"/>
    </location>
</feature>
<evidence type="ECO:0000259" key="6">
    <source>
        <dbReference type="Pfam" id="PF06803"/>
    </source>
</evidence>
<evidence type="ECO:0000256" key="4">
    <source>
        <dbReference type="ARBA" id="ARBA00023136"/>
    </source>
</evidence>
<evidence type="ECO:0000256" key="1">
    <source>
        <dbReference type="ARBA" id="ARBA00004127"/>
    </source>
</evidence>
<dbReference type="Proteomes" id="UP000279384">
    <property type="component" value="Unassembled WGS sequence"/>
</dbReference>
<feature type="transmembrane region" description="Helical" evidence="5">
    <location>
        <begin position="33"/>
        <end position="53"/>
    </location>
</feature>
<comment type="subcellular location">
    <subcellularLocation>
        <location evidence="1">Endomembrane system</location>
        <topology evidence="1">Multi-pass membrane protein</topology>
    </subcellularLocation>
</comment>
<comment type="caution">
    <text evidence="7">The sequence shown here is derived from an EMBL/GenBank/DDBJ whole genome shotgun (WGS) entry which is preliminary data.</text>
</comment>
<dbReference type="AlphaFoldDB" id="A0A495BAQ8"/>
<keyword evidence="3 5" id="KW-1133">Transmembrane helix</keyword>
<organism evidence="7 8">
    <name type="scientific">Vogesella indigofera</name>
    <name type="common">Pseudomonas indigofera</name>
    <dbReference type="NCBI Taxonomy" id="45465"/>
    <lineage>
        <taxon>Bacteria</taxon>
        <taxon>Pseudomonadati</taxon>
        <taxon>Pseudomonadota</taxon>
        <taxon>Betaproteobacteria</taxon>
        <taxon>Neisseriales</taxon>
        <taxon>Chromobacteriaceae</taxon>
        <taxon>Vogesella</taxon>
    </lineage>
</organism>
<accession>A0A495BAQ8</accession>
<keyword evidence="2 5" id="KW-0812">Transmembrane</keyword>
<evidence type="ECO:0000256" key="3">
    <source>
        <dbReference type="ARBA" id="ARBA00022989"/>
    </source>
</evidence>
<gene>
    <name evidence="7" type="ORF">C8E02_2280</name>
</gene>
<dbReference type="GO" id="GO:0012505">
    <property type="term" value="C:endomembrane system"/>
    <property type="evidence" value="ECO:0007669"/>
    <property type="project" value="UniProtKB-SubCell"/>
</dbReference>
<dbReference type="InterPro" id="IPR010652">
    <property type="entry name" value="DUF1232"/>
</dbReference>
<evidence type="ECO:0000256" key="5">
    <source>
        <dbReference type="SAM" id="Phobius"/>
    </source>
</evidence>
<dbReference type="RefSeq" id="WP_120810827.1">
    <property type="nucleotide sequence ID" value="NZ_JAYRSL010000001.1"/>
</dbReference>
<dbReference type="EMBL" id="RBID01000015">
    <property type="protein sequence ID" value="RKQ57967.1"/>
    <property type="molecule type" value="Genomic_DNA"/>
</dbReference>
<feature type="transmembrane region" description="Helical" evidence="5">
    <location>
        <begin position="103"/>
        <end position="123"/>
    </location>
</feature>
<proteinExistence type="predicted"/>
<dbReference type="Pfam" id="PF06803">
    <property type="entry name" value="DUF1232"/>
    <property type="match status" value="1"/>
</dbReference>
<evidence type="ECO:0000313" key="7">
    <source>
        <dbReference type="EMBL" id="RKQ57967.1"/>
    </source>
</evidence>
<evidence type="ECO:0000256" key="2">
    <source>
        <dbReference type="ARBA" id="ARBA00022692"/>
    </source>
</evidence>
<evidence type="ECO:0000313" key="8">
    <source>
        <dbReference type="Proteomes" id="UP000279384"/>
    </source>
</evidence>